<evidence type="ECO:0000256" key="4">
    <source>
        <dbReference type="ARBA" id="ARBA00023136"/>
    </source>
</evidence>
<dbReference type="InterPro" id="IPR010899">
    <property type="entry name" value="UPF0344"/>
</dbReference>
<dbReference type="Pfam" id="PF07457">
    <property type="entry name" value="DUF1516"/>
    <property type="match status" value="1"/>
</dbReference>
<keyword evidence="1 5" id="KW-1003">Cell membrane</keyword>
<comment type="caution">
    <text evidence="6">The sequence shown here is derived from an EMBL/GenBank/DDBJ whole genome shotgun (WGS) entry which is preliminary data.</text>
</comment>
<dbReference type="HAMAP" id="MF_01536">
    <property type="entry name" value="UPF0344"/>
    <property type="match status" value="1"/>
</dbReference>
<keyword evidence="3 5" id="KW-1133">Transmembrane helix</keyword>
<dbReference type="PATRIC" id="fig|997296.3.peg.693"/>
<feature type="transmembrane region" description="Helical" evidence="5">
    <location>
        <begin position="60"/>
        <end position="80"/>
    </location>
</feature>
<evidence type="ECO:0000256" key="5">
    <source>
        <dbReference type="HAMAP-Rule" id="MF_01536"/>
    </source>
</evidence>
<dbReference type="GO" id="GO:0005886">
    <property type="term" value="C:plasma membrane"/>
    <property type="evidence" value="ECO:0007669"/>
    <property type="project" value="UniProtKB-SubCell"/>
</dbReference>
<dbReference type="Proteomes" id="UP000010523">
    <property type="component" value="Unassembled WGS sequence"/>
</dbReference>
<dbReference type="OrthoDB" id="2365314at2"/>
<name>I3E5Y2_BACMT</name>
<keyword evidence="2 5" id="KW-0812">Transmembrane</keyword>
<evidence type="ECO:0000313" key="7">
    <source>
        <dbReference type="Proteomes" id="UP000010523"/>
    </source>
</evidence>
<protein>
    <recommendedName>
        <fullName evidence="5">UPF0344 protein PB1_03150</fullName>
    </recommendedName>
</protein>
<keyword evidence="4 5" id="KW-0472">Membrane</keyword>
<reference evidence="6 7" key="1">
    <citation type="journal article" date="2012" name="Appl. Environ. Microbiol.">
        <title>Genome Sequence of Thermotolerant Bacillus methanolicus: Features and Regulation Related to Methylotrophy and Production of L-Lysine and L-Glutamate from Methanol.</title>
        <authorList>
            <person name="Heggeset T.M."/>
            <person name="Krog A."/>
            <person name="Balzer S."/>
            <person name="Wentzel A."/>
            <person name="Ellingsen T.E."/>
            <person name="Brautaset T."/>
        </authorList>
    </citation>
    <scope>NUCLEOTIDE SEQUENCE [LARGE SCALE GENOMIC DNA]</scope>
    <source>
        <strain evidence="6 7">PB1</strain>
    </source>
</reference>
<evidence type="ECO:0000256" key="3">
    <source>
        <dbReference type="ARBA" id="ARBA00022989"/>
    </source>
</evidence>
<accession>I3E5Y2</accession>
<keyword evidence="7" id="KW-1185">Reference proteome</keyword>
<comment type="similarity">
    <text evidence="5">Belongs to the UPF0344 family.</text>
</comment>
<evidence type="ECO:0000256" key="1">
    <source>
        <dbReference type="ARBA" id="ARBA00022475"/>
    </source>
</evidence>
<dbReference type="STRING" id="997296.PB1_03150"/>
<proteinExistence type="inferred from homology"/>
<dbReference type="AlphaFoldDB" id="I3E5Y2"/>
<sequence length="115" mass="12911">MTHAHITAWFLAIVLFFIALGLHKSGKAKGFRAVQMILRVFYLLIASTGVWMLTSISTISLLYILKSAVGLWVIATLELILIRTAKQQKTSALWIQFVIAFLLVLYLGFKLPLGF</sequence>
<dbReference type="eggNOG" id="ENOG5032W2Q">
    <property type="taxonomic scope" value="Bacteria"/>
</dbReference>
<feature type="transmembrane region" description="Helical" evidence="5">
    <location>
        <begin position="6"/>
        <end position="24"/>
    </location>
</feature>
<feature type="transmembrane region" description="Helical" evidence="5">
    <location>
        <begin position="36"/>
        <end position="54"/>
    </location>
</feature>
<dbReference type="EMBL" id="AFEU01000001">
    <property type="protein sequence ID" value="EIJ81903.1"/>
    <property type="molecule type" value="Genomic_DNA"/>
</dbReference>
<evidence type="ECO:0000313" key="6">
    <source>
        <dbReference type="EMBL" id="EIJ81903.1"/>
    </source>
</evidence>
<evidence type="ECO:0000256" key="2">
    <source>
        <dbReference type="ARBA" id="ARBA00022692"/>
    </source>
</evidence>
<organism evidence="6 7">
    <name type="scientific">Bacillus methanolicus PB1</name>
    <dbReference type="NCBI Taxonomy" id="997296"/>
    <lineage>
        <taxon>Bacteria</taxon>
        <taxon>Bacillati</taxon>
        <taxon>Bacillota</taxon>
        <taxon>Bacilli</taxon>
        <taxon>Bacillales</taxon>
        <taxon>Bacillaceae</taxon>
        <taxon>Bacillus</taxon>
    </lineage>
</organism>
<dbReference type="RefSeq" id="WP_003350669.1">
    <property type="nucleotide sequence ID" value="NZ_AFEU01000001.1"/>
</dbReference>
<feature type="transmembrane region" description="Helical" evidence="5">
    <location>
        <begin position="92"/>
        <end position="109"/>
    </location>
</feature>
<comment type="subcellular location">
    <subcellularLocation>
        <location evidence="5">Cell membrane</location>
        <topology evidence="5">Multi-pass membrane protein</topology>
    </subcellularLocation>
</comment>
<gene>
    <name evidence="6" type="ORF">PB1_03150</name>
</gene>